<accession>A0A9X0YGK1</accession>
<evidence type="ECO:0000313" key="5">
    <source>
        <dbReference type="EMBL" id="MBN2979758.1"/>
    </source>
</evidence>
<protein>
    <submittedName>
        <fullName evidence="5">Aldehyde dehydrogenase family protein</fullName>
    </submittedName>
</protein>
<evidence type="ECO:0000256" key="2">
    <source>
        <dbReference type="ARBA" id="ARBA00023002"/>
    </source>
</evidence>
<gene>
    <name evidence="5" type="ORF">JWR99_29160</name>
</gene>
<evidence type="ECO:0000256" key="3">
    <source>
        <dbReference type="ARBA" id="ARBA00023027"/>
    </source>
</evidence>
<comment type="similarity">
    <text evidence="1">Belongs to the aldehyde dehydrogenase family.</text>
</comment>
<dbReference type="GO" id="GO:0004029">
    <property type="term" value="F:aldehyde dehydrogenase (NAD+) activity"/>
    <property type="evidence" value="ECO:0007669"/>
    <property type="project" value="TreeGrafter"/>
</dbReference>
<proteinExistence type="inferred from homology"/>
<comment type="caution">
    <text evidence="5">The sequence shown here is derived from an EMBL/GenBank/DDBJ whole genome shotgun (WGS) entry which is preliminary data.</text>
</comment>
<dbReference type="Gene3D" id="3.40.605.10">
    <property type="entry name" value="Aldehyde Dehydrogenase, Chain A, domain 1"/>
    <property type="match status" value="1"/>
</dbReference>
<dbReference type="InterPro" id="IPR016162">
    <property type="entry name" value="Ald_DH_N"/>
</dbReference>
<dbReference type="PANTHER" id="PTHR43570">
    <property type="entry name" value="ALDEHYDE DEHYDROGENASE"/>
    <property type="match status" value="1"/>
</dbReference>
<dbReference type="InterPro" id="IPR016161">
    <property type="entry name" value="Ald_DH/histidinol_DH"/>
</dbReference>
<dbReference type="EMBL" id="JAFHKJ010000213">
    <property type="protein sequence ID" value="MBN2979758.1"/>
    <property type="molecule type" value="Genomic_DNA"/>
</dbReference>
<reference evidence="5 6" key="2">
    <citation type="journal article" date="2023" name="Plant Pathol.">
        <title>Dismantling and reorganizing Pseudomonas marginalis sensu#lato.</title>
        <authorList>
            <person name="Sawada H."/>
            <person name="Fujikawa T."/>
            <person name="Satou M."/>
        </authorList>
    </citation>
    <scope>NUCLEOTIDE SEQUENCE [LARGE SCALE GENOMIC DNA]</scope>
    <source>
        <strain evidence="5 6">MAFF 301381</strain>
    </source>
</reference>
<keyword evidence="6" id="KW-1185">Reference proteome</keyword>
<organism evidence="5 6">
    <name type="scientific">Pseudomonas lactucae</name>
    <dbReference type="NCBI Taxonomy" id="2813360"/>
    <lineage>
        <taxon>Bacteria</taxon>
        <taxon>Pseudomonadati</taxon>
        <taxon>Pseudomonadota</taxon>
        <taxon>Gammaproteobacteria</taxon>
        <taxon>Pseudomonadales</taxon>
        <taxon>Pseudomonadaceae</taxon>
        <taxon>Pseudomonas</taxon>
    </lineage>
</organism>
<sequence length="166" mass="17983">TPGERSHDQLLEAVSADFGNRSFAETQLSELMPIVNGIKHIRAHLKAWMRPSKRKVGIAFKPASAKVIYQPLGVVGILAPWNYPLTLTLAPLVEALAAGNRVMIKPSELSPRTAALLQYLLAKTFPADQVTVVIGDAQLAGRFSELPFDHLLFTGSSQVGRLVMAA</sequence>
<dbReference type="Proteomes" id="UP001154860">
    <property type="component" value="Unassembled WGS sequence"/>
</dbReference>
<dbReference type="Pfam" id="PF00171">
    <property type="entry name" value="Aldedh"/>
    <property type="match status" value="1"/>
</dbReference>
<evidence type="ECO:0000256" key="1">
    <source>
        <dbReference type="ARBA" id="ARBA00009986"/>
    </source>
</evidence>
<dbReference type="SUPFAM" id="SSF53720">
    <property type="entry name" value="ALDH-like"/>
    <property type="match status" value="1"/>
</dbReference>
<dbReference type="InterPro" id="IPR012394">
    <property type="entry name" value="Aldehyde_DH_NAD(P)"/>
</dbReference>
<evidence type="ECO:0000313" key="6">
    <source>
        <dbReference type="Proteomes" id="UP001154860"/>
    </source>
</evidence>
<dbReference type="InterPro" id="IPR015590">
    <property type="entry name" value="Aldehyde_DH_dom"/>
</dbReference>
<evidence type="ECO:0000259" key="4">
    <source>
        <dbReference type="Pfam" id="PF00171"/>
    </source>
</evidence>
<feature type="domain" description="Aldehyde dehydrogenase" evidence="4">
    <location>
        <begin position="34"/>
        <end position="165"/>
    </location>
</feature>
<name>A0A9X0YGK1_9PSED</name>
<reference evidence="5 6" key="1">
    <citation type="journal article" date="2021" name="Int. J. Syst. Evol. Microbiol.">
        <title>Pseudomonas lactucae sp. nov., a pathogen causing bacterial rot of lettuce in Japan.</title>
        <authorList>
            <person name="Sawada H."/>
            <person name="Fujikawa T."/>
            <person name="Satou M."/>
        </authorList>
    </citation>
    <scope>NUCLEOTIDE SEQUENCE [LARGE SCALE GENOMIC DNA]</scope>
    <source>
        <strain evidence="5 6">MAFF 301381</strain>
    </source>
</reference>
<dbReference type="GO" id="GO:0005737">
    <property type="term" value="C:cytoplasm"/>
    <property type="evidence" value="ECO:0007669"/>
    <property type="project" value="TreeGrafter"/>
</dbReference>
<feature type="non-terminal residue" evidence="5">
    <location>
        <position position="1"/>
    </location>
</feature>
<keyword evidence="2" id="KW-0560">Oxidoreductase</keyword>
<dbReference type="AlphaFoldDB" id="A0A9X0YGK1"/>
<keyword evidence="3" id="KW-0520">NAD</keyword>
<dbReference type="GO" id="GO:0006081">
    <property type="term" value="P:aldehyde metabolic process"/>
    <property type="evidence" value="ECO:0007669"/>
    <property type="project" value="InterPro"/>
</dbReference>
<dbReference type="PANTHER" id="PTHR43570:SF20">
    <property type="entry name" value="ALDEHYDE DEHYDROGENASE ALDX-RELATED"/>
    <property type="match status" value="1"/>
</dbReference>
<feature type="non-terminal residue" evidence="5">
    <location>
        <position position="166"/>
    </location>
</feature>